<feature type="compositionally biased region" description="Polar residues" evidence="1">
    <location>
        <begin position="71"/>
        <end position="83"/>
    </location>
</feature>
<evidence type="ECO:0000313" key="3">
    <source>
        <dbReference type="Proteomes" id="UP000307440"/>
    </source>
</evidence>
<dbReference type="AlphaFoldDB" id="A0A5C3LCH8"/>
<accession>A0A5C3LCH8</accession>
<evidence type="ECO:0000313" key="2">
    <source>
        <dbReference type="EMBL" id="TFK26101.1"/>
    </source>
</evidence>
<reference evidence="2 3" key="1">
    <citation type="journal article" date="2019" name="Nat. Ecol. Evol.">
        <title>Megaphylogeny resolves global patterns of mushroom evolution.</title>
        <authorList>
            <person name="Varga T."/>
            <person name="Krizsan K."/>
            <person name="Foldi C."/>
            <person name="Dima B."/>
            <person name="Sanchez-Garcia M."/>
            <person name="Sanchez-Ramirez S."/>
            <person name="Szollosi G.J."/>
            <person name="Szarkandi J.G."/>
            <person name="Papp V."/>
            <person name="Albert L."/>
            <person name="Andreopoulos W."/>
            <person name="Angelini C."/>
            <person name="Antonin V."/>
            <person name="Barry K.W."/>
            <person name="Bougher N.L."/>
            <person name="Buchanan P."/>
            <person name="Buyck B."/>
            <person name="Bense V."/>
            <person name="Catcheside P."/>
            <person name="Chovatia M."/>
            <person name="Cooper J."/>
            <person name="Damon W."/>
            <person name="Desjardin D."/>
            <person name="Finy P."/>
            <person name="Geml J."/>
            <person name="Haridas S."/>
            <person name="Hughes K."/>
            <person name="Justo A."/>
            <person name="Karasinski D."/>
            <person name="Kautmanova I."/>
            <person name="Kiss B."/>
            <person name="Kocsube S."/>
            <person name="Kotiranta H."/>
            <person name="LaButti K.M."/>
            <person name="Lechner B.E."/>
            <person name="Liimatainen K."/>
            <person name="Lipzen A."/>
            <person name="Lukacs Z."/>
            <person name="Mihaltcheva S."/>
            <person name="Morgado L.N."/>
            <person name="Niskanen T."/>
            <person name="Noordeloos M.E."/>
            <person name="Ohm R.A."/>
            <person name="Ortiz-Santana B."/>
            <person name="Ovrebo C."/>
            <person name="Racz N."/>
            <person name="Riley R."/>
            <person name="Savchenko A."/>
            <person name="Shiryaev A."/>
            <person name="Soop K."/>
            <person name="Spirin V."/>
            <person name="Szebenyi C."/>
            <person name="Tomsovsky M."/>
            <person name="Tulloss R.E."/>
            <person name="Uehling J."/>
            <person name="Grigoriev I.V."/>
            <person name="Vagvolgyi C."/>
            <person name="Papp T."/>
            <person name="Martin F.M."/>
            <person name="Miettinen O."/>
            <person name="Hibbett D.S."/>
            <person name="Nagy L.G."/>
        </authorList>
    </citation>
    <scope>NUCLEOTIDE SEQUENCE [LARGE SCALE GENOMIC DNA]</scope>
    <source>
        <strain evidence="2 3">CBS 121175</strain>
    </source>
</reference>
<proteinExistence type="predicted"/>
<name>A0A5C3LCH8_COPMA</name>
<organism evidence="2 3">
    <name type="scientific">Coprinopsis marcescibilis</name>
    <name type="common">Agaric fungus</name>
    <name type="synonym">Psathyrella marcescibilis</name>
    <dbReference type="NCBI Taxonomy" id="230819"/>
    <lineage>
        <taxon>Eukaryota</taxon>
        <taxon>Fungi</taxon>
        <taxon>Dikarya</taxon>
        <taxon>Basidiomycota</taxon>
        <taxon>Agaricomycotina</taxon>
        <taxon>Agaricomycetes</taxon>
        <taxon>Agaricomycetidae</taxon>
        <taxon>Agaricales</taxon>
        <taxon>Agaricineae</taxon>
        <taxon>Psathyrellaceae</taxon>
        <taxon>Coprinopsis</taxon>
    </lineage>
</organism>
<feature type="region of interest" description="Disordered" evidence="1">
    <location>
        <begin position="57"/>
        <end position="83"/>
    </location>
</feature>
<keyword evidence="3" id="KW-1185">Reference proteome</keyword>
<evidence type="ECO:0000256" key="1">
    <source>
        <dbReference type="SAM" id="MobiDB-lite"/>
    </source>
</evidence>
<gene>
    <name evidence="2" type="ORF">FA15DRAFT_733711</name>
</gene>
<feature type="region of interest" description="Disordered" evidence="1">
    <location>
        <begin position="218"/>
        <end position="245"/>
    </location>
</feature>
<dbReference type="Proteomes" id="UP000307440">
    <property type="component" value="Unassembled WGS sequence"/>
</dbReference>
<sequence length="245" mass="27223">MMRKSARFREKLSAHFRSGQKFRIALEALPGTAQQPEKVLRTRRLRVQGHCEKDIAAGTRDRAEGPAAMPSVNTVSESEEQASINGAQRSAWPLLQSSVAVLPRTKLAKNRSSKLRGGAGRILAIVRSSECLRPPASTDKTVQVGVVRGDSWLPPLARSRRAARRWAEANTRKYKAEVDVECPNLFMLDTRGAQCAVAYELKLTRMSALLTCQHRQNGSGDLEAERPGDNHKDEGSDRRWTVHQC</sequence>
<feature type="compositionally biased region" description="Basic and acidic residues" evidence="1">
    <location>
        <begin position="223"/>
        <end position="245"/>
    </location>
</feature>
<dbReference type="EMBL" id="ML210178">
    <property type="protein sequence ID" value="TFK26101.1"/>
    <property type="molecule type" value="Genomic_DNA"/>
</dbReference>
<protein>
    <submittedName>
        <fullName evidence="2">Uncharacterized protein</fullName>
    </submittedName>
</protein>